<dbReference type="SUPFAM" id="SSF53850">
    <property type="entry name" value="Periplasmic binding protein-like II"/>
    <property type="match status" value="1"/>
</dbReference>
<comment type="caution">
    <text evidence="1">The sequence shown here is derived from an EMBL/GenBank/DDBJ whole genome shotgun (WGS) entry which is preliminary data.</text>
</comment>
<dbReference type="PANTHER" id="PTHR30632:SF0">
    <property type="entry name" value="SULFATE-BINDING PROTEIN"/>
    <property type="match status" value="1"/>
</dbReference>
<reference evidence="1" key="1">
    <citation type="submission" date="2016-10" db="EMBL/GenBank/DDBJ databases">
        <title>Sequence of Gallionella enrichment culture.</title>
        <authorList>
            <person name="Poehlein A."/>
            <person name="Muehling M."/>
            <person name="Daniel R."/>
        </authorList>
    </citation>
    <scope>NUCLEOTIDE SEQUENCE</scope>
</reference>
<accession>A0A1J5TH91</accession>
<proteinExistence type="predicted"/>
<name>A0A1J5TH91_9ZZZZ</name>
<organism evidence="1">
    <name type="scientific">mine drainage metagenome</name>
    <dbReference type="NCBI Taxonomy" id="410659"/>
    <lineage>
        <taxon>unclassified sequences</taxon>
        <taxon>metagenomes</taxon>
        <taxon>ecological metagenomes</taxon>
    </lineage>
</organism>
<dbReference type="PANTHER" id="PTHR30632">
    <property type="entry name" value="MOLYBDATE-BINDING PERIPLASMIC PROTEIN"/>
    <property type="match status" value="1"/>
</dbReference>
<dbReference type="Gene3D" id="3.40.190.10">
    <property type="entry name" value="Periplasmic binding protein-like II"/>
    <property type="match status" value="2"/>
</dbReference>
<gene>
    <name evidence="1" type="primary">sbpA_1</name>
    <name evidence="1" type="ORF">GALL_68830</name>
</gene>
<dbReference type="Pfam" id="PF13531">
    <property type="entry name" value="SBP_bac_11"/>
    <property type="match status" value="1"/>
</dbReference>
<dbReference type="InterPro" id="IPR050682">
    <property type="entry name" value="ModA/WtpA"/>
</dbReference>
<dbReference type="AlphaFoldDB" id="A0A1J5TH91"/>
<dbReference type="GO" id="GO:0015689">
    <property type="term" value="P:molybdate ion transport"/>
    <property type="evidence" value="ECO:0007669"/>
    <property type="project" value="TreeGrafter"/>
</dbReference>
<dbReference type="EMBL" id="MLJW01000020">
    <property type="protein sequence ID" value="OIR11390.1"/>
    <property type="molecule type" value="Genomic_DNA"/>
</dbReference>
<dbReference type="GO" id="GO:0030973">
    <property type="term" value="F:molybdate ion binding"/>
    <property type="evidence" value="ECO:0007669"/>
    <property type="project" value="TreeGrafter"/>
</dbReference>
<protein>
    <submittedName>
        <fullName evidence="1">Sulfate-binding protein</fullName>
    </submittedName>
</protein>
<evidence type="ECO:0000313" key="1">
    <source>
        <dbReference type="EMBL" id="OIR11390.1"/>
    </source>
</evidence>
<sequence>MISAGVVSSATNIFRRKLVAASLPVIAAGILAQSIWGITPACAADQELGVYPPWSHGENNPVVSRGLEFTVPEVDNLPDFHGNPINPRLSIFVGGNYFFAMAPLVQAFEKKHPELKGKIYYETIPPGLLAEQIKQGGTITVGNMTWTVRADVYAAGLRRIDSTIKEGYAVGPAIPYATNTLTIMVPKGNPARIASLSDLGKPGVRLVMPNPAFEGIGRQIKNSLAKAGGEELVRAVYETKVKNGETLLTHIHHRQSPLYLMQGKADAGVTWQSEAIFQEQAGNPIGHVAIPDEQNATGIYAVAMVKGAPHRAEGRKWIEFLKSTEAQEIFGRFGFKSYQGEVPK</sequence>